<dbReference type="InterPro" id="IPR003500">
    <property type="entry name" value="RpiB_LacA_LacB"/>
</dbReference>
<dbReference type="GO" id="GO:0016861">
    <property type="term" value="F:intramolecular oxidoreductase activity, interconverting aldoses and ketoses"/>
    <property type="evidence" value="ECO:0007669"/>
    <property type="project" value="UniProtKB-ARBA"/>
</dbReference>
<reference evidence="3 4" key="1">
    <citation type="journal article" date="2016" name="Nat. Commun.">
        <title>Thousands of microbial genomes shed light on interconnected biogeochemical processes in an aquifer system.</title>
        <authorList>
            <person name="Anantharaman K."/>
            <person name="Brown C.T."/>
            <person name="Hug L.A."/>
            <person name="Sharon I."/>
            <person name="Castelle C.J."/>
            <person name="Probst A.J."/>
            <person name="Thomas B.C."/>
            <person name="Singh A."/>
            <person name="Wilkins M.J."/>
            <person name="Karaoz U."/>
            <person name="Brodie E.L."/>
            <person name="Williams K.H."/>
            <person name="Hubbard S.S."/>
            <person name="Banfield J.F."/>
        </authorList>
    </citation>
    <scope>NUCLEOTIDE SEQUENCE [LARGE SCALE GENOMIC DNA]</scope>
</reference>
<feature type="active site" description="Proton acceptor" evidence="2">
    <location>
        <position position="66"/>
    </location>
</feature>
<dbReference type="PANTHER" id="PTHR30345:SF0">
    <property type="entry name" value="DNA DAMAGE-REPAIR_TOLERATION PROTEIN DRT102"/>
    <property type="match status" value="1"/>
</dbReference>
<dbReference type="PANTHER" id="PTHR30345">
    <property type="entry name" value="RIBOSE-5-PHOSPHATE ISOMERASE B"/>
    <property type="match status" value="1"/>
</dbReference>
<dbReference type="NCBIfam" id="NF004051">
    <property type="entry name" value="PRK05571.1"/>
    <property type="match status" value="1"/>
</dbReference>
<dbReference type="GO" id="GO:0005975">
    <property type="term" value="P:carbohydrate metabolic process"/>
    <property type="evidence" value="ECO:0007669"/>
    <property type="project" value="InterPro"/>
</dbReference>
<organism evidence="3 4">
    <name type="scientific">Candidatus Staskawiczbacteria bacterium RIFCSPHIGHO2_02_FULL_42_22</name>
    <dbReference type="NCBI Taxonomy" id="1802207"/>
    <lineage>
        <taxon>Bacteria</taxon>
        <taxon>Candidatus Staskawicziibacteriota</taxon>
    </lineage>
</organism>
<evidence type="ECO:0000256" key="2">
    <source>
        <dbReference type="PIRSR" id="PIRSR005384-1"/>
    </source>
</evidence>
<gene>
    <name evidence="3" type="ORF">A3D44_00010</name>
</gene>
<dbReference type="Proteomes" id="UP000178820">
    <property type="component" value="Unassembled WGS sequence"/>
</dbReference>
<evidence type="ECO:0000313" key="4">
    <source>
        <dbReference type="Proteomes" id="UP000178820"/>
    </source>
</evidence>
<accession>A0A1G2I268</accession>
<feature type="active site" description="Proton donor" evidence="2">
    <location>
        <position position="99"/>
    </location>
</feature>
<dbReference type="PIRSF" id="PIRSF005384">
    <property type="entry name" value="RpiB_LacA_B"/>
    <property type="match status" value="1"/>
</dbReference>
<evidence type="ECO:0000256" key="1">
    <source>
        <dbReference type="ARBA" id="ARBA00008754"/>
    </source>
</evidence>
<name>A0A1G2I268_9BACT</name>
<sequence>MKVYVGADHRGFALKEKLKDWLSEKGYTVVDCGNTVHDPDDDYPDFASAVAKNVRKNHEDRGIVICGSAMGVGITANKFKGIRCGVGINVEDVHHGRDHDDINVLGLSSDYVDPEVSLEMTTMFLETPFNQGERHVRRLKKIEKIESEVFKARL</sequence>
<evidence type="ECO:0000313" key="3">
    <source>
        <dbReference type="EMBL" id="OGZ68138.1"/>
    </source>
</evidence>
<dbReference type="Gene3D" id="3.40.1400.10">
    <property type="entry name" value="Sugar-phosphate isomerase, RpiB/LacA/LacB"/>
    <property type="match status" value="1"/>
</dbReference>
<dbReference type="EMBL" id="MHOT01000025">
    <property type="protein sequence ID" value="OGZ68138.1"/>
    <property type="molecule type" value="Genomic_DNA"/>
</dbReference>
<dbReference type="SUPFAM" id="SSF89623">
    <property type="entry name" value="Ribose/Galactose isomerase RpiB/AlsB"/>
    <property type="match status" value="1"/>
</dbReference>
<proteinExistence type="inferred from homology"/>
<dbReference type="AlphaFoldDB" id="A0A1G2I268"/>
<evidence type="ECO:0008006" key="5">
    <source>
        <dbReference type="Google" id="ProtNLM"/>
    </source>
</evidence>
<dbReference type="Pfam" id="PF02502">
    <property type="entry name" value="LacAB_rpiB"/>
    <property type="match status" value="1"/>
</dbReference>
<comment type="caution">
    <text evidence="3">The sequence shown here is derived from an EMBL/GenBank/DDBJ whole genome shotgun (WGS) entry which is preliminary data.</text>
</comment>
<comment type="similarity">
    <text evidence="1">Belongs to the LacAB/RpiB family.</text>
</comment>
<dbReference type="InterPro" id="IPR036569">
    <property type="entry name" value="RpiB_LacA_LacB_sf"/>
</dbReference>
<dbReference type="STRING" id="1802207.A3D44_00010"/>
<dbReference type="NCBIfam" id="TIGR00689">
    <property type="entry name" value="rpiB_lacA_lacB"/>
    <property type="match status" value="1"/>
</dbReference>
<protein>
    <recommendedName>
        <fullName evidence="5">Ribose-5-phosphate isomerase</fullName>
    </recommendedName>
</protein>